<sequence>MDMTSSSVQRKGWQRKKGTVNVDVIKGGLVRCGGIKRGDNGEEEVAEQRFTTMDVSKIWMQGCNSGEDAERQVGDM</sequence>
<protein>
    <submittedName>
        <fullName evidence="1">Uncharacterized protein</fullName>
    </submittedName>
</protein>
<gene>
    <name evidence="1" type="ORF">VNO78_05725</name>
</gene>
<proteinExistence type="predicted"/>
<dbReference type="EMBL" id="JAYMYS010000002">
    <property type="protein sequence ID" value="KAK7404768.1"/>
    <property type="molecule type" value="Genomic_DNA"/>
</dbReference>
<organism evidence="1 2">
    <name type="scientific">Psophocarpus tetragonolobus</name>
    <name type="common">Winged bean</name>
    <name type="synonym">Dolichos tetragonolobus</name>
    <dbReference type="NCBI Taxonomy" id="3891"/>
    <lineage>
        <taxon>Eukaryota</taxon>
        <taxon>Viridiplantae</taxon>
        <taxon>Streptophyta</taxon>
        <taxon>Embryophyta</taxon>
        <taxon>Tracheophyta</taxon>
        <taxon>Spermatophyta</taxon>
        <taxon>Magnoliopsida</taxon>
        <taxon>eudicotyledons</taxon>
        <taxon>Gunneridae</taxon>
        <taxon>Pentapetalae</taxon>
        <taxon>rosids</taxon>
        <taxon>fabids</taxon>
        <taxon>Fabales</taxon>
        <taxon>Fabaceae</taxon>
        <taxon>Papilionoideae</taxon>
        <taxon>50 kb inversion clade</taxon>
        <taxon>NPAAA clade</taxon>
        <taxon>indigoferoid/millettioid clade</taxon>
        <taxon>Phaseoleae</taxon>
        <taxon>Psophocarpus</taxon>
    </lineage>
</organism>
<reference evidence="1 2" key="1">
    <citation type="submission" date="2024-01" db="EMBL/GenBank/DDBJ databases">
        <title>The genomes of 5 underutilized Papilionoideae crops provide insights into root nodulation and disease resistanc.</title>
        <authorList>
            <person name="Jiang F."/>
        </authorList>
    </citation>
    <scope>NUCLEOTIDE SEQUENCE [LARGE SCALE GENOMIC DNA]</scope>
    <source>
        <strain evidence="1">DUOXIRENSHENG_FW03</strain>
        <tissue evidence="1">Leaves</tissue>
    </source>
</reference>
<evidence type="ECO:0000313" key="1">
    <source>
        <dbReference type="EMBL" id="KAK7404768.1"/>
    </source>
</evidence>
<name>A0AAN9XR44_PSOTE</name>
<evidence type="ECO:0000313" key="2">
    <source>
        <dbReference type="Proteomes" id="UP001386955"/>
    </source>
</evidence>
<accession>A0AAN9XR44</accession>
<dbReference type="AlphaFoldDB" id="A0AAN9XR44"/>
<dbReference type="Proteomes" id="UP001386955">
    <property type="component" value="Unassembled WGS sequence"/>
</dbReference>
<keyword evidence="2" id="KW-1185">Reference proteome</keyword>
<comment type="caution">
    <text evidence="1">The sequence shown here is derived from an EMBL/GenBank/DDBJ whole genome shotgun (WGS) entry which is preliminary data.</text>
</comment>